<feature type="region of interest" description="Disordered" evidence="1">
    <location>
        <begin position="1"/>
        <end position="87"/>
    </location>
</feature>
<accession>A0A9C6X3F5</accession>
<dbReference type="PANTHER" id="PTHR31912">
    <property type="entry name" value="IP13529P"/>
    <property type="match status" value="1"/>
</dbReference>
<evidence type="ECO:0000256" key="1">
    <source>
        <dbReference type="SAM" id="MobiDB-lite"/>
    </source>
</evidence>
<proteinExistence type="predicted"/>
<dbReference type="RefSeq" id="XP_052128438.1">
    <property type="nucleotide sequence ID" value="XM_052272478.1"/>
</dbReference>
<organism evidence="2 3">
    <name type="scientific">Frankliniella occidentalis</name>
    <name type="common">Western flower thrips</name>
    <name type="synonym">Euthrips occidentalis</name>
    <dbReference type="NCBI Taxonomy" id="133901"/>
    <lineage>
        <taxon>Eukaryota</taxon>
        <taxon>Metazoa</taxon>
        <taxon>Ecdysozoa</taxon>
        <taxon>Arthropoda</taxon>
        <taxon>Hexapoda</taxon>
        <taxon>Insecta</taxon>
        <taxon>Pterygota</taxon>
        <taxon>Neoptera</taxon>
        <taxon>Paraneoptera</taxon>
        <taxon>Thysanoptera</taxon>
        <taxon>Terebrantia</taxon>
        <taxon>Thripoidea</taxon>
        <taxon>Thripidae</taxon>
        <taxon>Frankliniella</taxon>
    </lineage>
</organism>
<dbReference type="GeneID" id="127750542"/>
<protein>
    <submittedName>
        <fullName evidence="3">Uncharacterized protein LOC127750542</fullName>
    </submittedName>
</protein>
<name>A0A9C6X3F5_FRAOC</name>
<keyword evidence="2" id="KW-1185">Reference proteome</keyword>
<dbReference type="KEGG" id="foc:127750542"/>
<dbReference type="OrthoDB" id="8191210at2759"/>
<dbReference type="Proteomes" id="UP000504606">
    <property type="component" value="Unplaced"/>
</dbReference>
<dbReference type="AlphaFoldDB" id="A0A9C6X3F5"/>
<sequence>MSNNPPAKRLRSSGPLVNHRPPVECIEEGDSADEDDLEPDAGNDHESDFSDGELDVSYEPHVTTRSSSASDSAPGVSSSSGNVRTASKSCDVNTVAGNFVLSLHEKCFVSQSDRKEVLDDAKLLVKEGIKKFAEKVDSALKSQGSKVRLNDILNVEKYASSTCYDTFKNLETKSQQAKFFKDTIGVTDVKRIPLGKVLLRGRKGGVTKTKVIDQELIYVPLEETVDKMINHPDYKFFVENTQSGTCNSEYLDCYMKGSLAKENKILREHPDALRFILYYDDVEVLSPLKSRAGKQKVGAFYIFLDNIPLQYRSCLKVICLLGLVNANLIKGKYYGMDAALEAIVDILKKFEDGIQLPSGTKVYGTLIAVIGDNLGQHCMGGFKEGFTATRCCRICMARFESEIKTMTKEDEKLLRTKEDYRQQIDKIQTSRGKNEKFSTEYGLNRESCLNKLDTFHVLENFPYDGMHCLLEGALSLAVKKVLKHYLYDVKEKPFTLDWLNQAILSFDFDYSETRDKASELKEDFIKDDSVSLHQSAAQLWLLATILPLILSPLIDCEDVHWTNYLDMLEICRIVFTVKIPLWLVTYLQDLIDGYLSKFISLYGNLIPKQHFLIHFPSQILKFGSLMNYMCLRCEANHKYYKRLISVLTAYRNIPLFLARRDQLHQAYLWKKTMRHESTCGPHKSVRLEFAYYGNLVQAPGNELVESSWLDLNGVKFKPEHCYVVVGLKDYLPVFAFVKTIIVHPQVAFVCQDVKTVGRNLHAGCFIVPLTNGISVHRPEDMLVHSVFHAHSFGNYSAIVSKSCLGGQP</sequence>
<dbReference type="PANTHER" id="PTHR31912:SF34">
    <property type="entry name" value="NOTOCHORD-RELATED PROTEIN"/>
    <property type="match status" value="1"/>
</dbReference>
<gene>
    <name evidence="3" type="primary">LOC127750542</name>
</gene>
<feature type="compositionally biased region" description="Low complexity" evidence="1">
    <location>
        <begin position="66"/>
        <end position="81"/>
    </location>
</feature>
<evidence type="ECO:0000313" key="2">
    <source>
        <dbReference type="Proteomes" id="UP000504606"/>
    </source>
</evidence>
<evidence type="ECO:0000313" key="3">
    <source>
        <dbReference type="RefSeq" id="XP_052128438.1"/>
    </source>
</evidence>
<reference evidence="3" key="1">
    <citation type="submission" date="2025-08" db="UniProtKB">
        <authorList>
            <consortium name="RefSeq"/>
        </authorList>
    </citation>
    <scope>IDENTIFICATION</scope>
    <source>
        <tissue evidence="3">Whole organism</tissue>
    </source>
</reference>
<feature type="compositionally biased region" description="Acidic residues" evidence="1">
    <location>
        <begin position="25"/>
        <end position="41"/>
    </location>
</feature>